<name>A0A7V4U1Y1_CALAY</name>
<dbReference type="PANTHER" id="PTHR23517">
    <property type="entry name" value="RESISTANCE PROTEIN MDTM, PUTATIVE-RELATED-RELATED"/>
    <property type="match status" value="1"/>
</dbReference>
<dbReference type="GO" id="GO:0005886">
    <property type="term" value="C:plasma membrane"/>
    <property type="evidence" value="ECO:0007669"/>
    <property type="project" value="UniProtKB-SubCell"/>
</dbReference>
<dbReference type="PANTHER" id="PTHR23517:SF2">
    <property type="entry name" value="MULTIDRUG RESISTANCE PROTEIN MDTH"/>
    <property type="match status" value="1"/>
</dbReference>
<feature type="transmembrane region" description="Helical" evidence="7">
    <location>
        <begin position="50"/>
        <end position="68"/>
    </location>
</feature>
<dbReference type="InterPro" id="IPR036259">
    <property type="entry name" value="MFS_trans_sf"/>
</dbReference>
<feature type="transmembrane region" description="Helical" evidence="7">
    <location>
        <begin position="26"/>
        <end position="44"/>
    </location>
</feature>
<evidence type="ECO:0000313" key="9">
    <source>
        <dbReference type="EMBL" id="HGY56408.1"/>
    </source>
</evidence>
<comment type="subcellular location">
    <subcellularLocation>
        <location evidence="1">Cell membrane</location>
        <topology evidence="1">Multi-pass membrane protein</topology>
    </subcellularLocation>
</comment>
<keyword evidence="5 7" id="KW-1133">Transmembrane helix</keyword>
<feature type="transmembrane region" description="Helical" evidence="7">
    <location>
        <begin position="359"/>
        <end position="382"/>
    </location>
</feature>
<dbReference type="PROSITE" id="PS50850">
    <property type="entry name" value="MFS"/>
    <property type="match status" value="1"/>
</dbReference>
<dbReference type="EMBL" id="DRQG01000109">
    <property type="protein sequence ID" value="HGY56408.1"/>
    <property type="molecule type" value="Genomic_DNA"/>
</dbReference>
<comment type="caution">
    <text evidence="9">The sequence shown here is derived from an EMBL/GenBank/DDBJ whole genome shotgun (WGS) entry which is preliminary data.</text>
</comment>
<dbReference type="GO" id="GO:0006857">
    <property type="term" value="P:oligopeptide transport"/>
    <property type="evidence" value="ECO:0007669"/>
    <property type="project" value="InterPro"/>
</dbReference>
<evidence type="ECO:0000256" key="5">
    <source>
        <dbReference type="ARBA" id="ARBA00022989"/>
    </source>
</evidence>
<reference evidence="9" key="1">
    <citation type="journal article" date="2020" name="mSystems">
        <title>Genome- and Community-Level Interaction Insights into Carbon Utilization and Element Cycling Functions of Hydrothermarchaeota in Hydrothermal Sediment.</title>
        <authorList>
            <person name="Zhou Z."/>
            <person name="Liu Y."/>
            <person name="Xu W."/>
            <person name="Pan J."/>
            <person name="Luo Z.H."/>
            <person name="Li M."/>
        </authorList>
    </citation>
    <scope>NUCLEOTIDE SEQUENCE [LARGE SCALE GENOMIC DNA]</scope>
    <source>
        <strain evidence="9">HyVt-577</strain>
    </source>
</reference>
<feature type="transmembrane region" description="Helical" evidence="7">
    <location>
        <begin position="138"/>
        <end position="157"/>
    </location>
</feature>
<feature type="transmembrane region" description="Helical" evidence="7">
    <location>
        <begin position="104"/>
        <end position="126"/>
    </location>
</feature>
<dbReference type="SUPFAM" id="SSF103473">
    <property type="entry name" value="MFS general substrate transporter"/>
    <property type="match status" value="1"/>
</dbReference>
<feature type="transmembrane region" description="Helical" evidence="7">
    <location>
        <begin position="169"/>
        <end position="188"/>
    </location>
</feature>
<dbReference type="GO" id="GO:0022857">
    <property type="term" value="F:transmembrane transporter activity"/>
    <property type="evidence" value="ECO:0007669"/>
    <property type="project" value="InterPro"/>
</dbReference>
<feature type="transmembrane region" description="Helical" evidence="7">
    <location>
        <begin position="406"/>
        <end position="428"/>
    </location>
</feature>
<dbReference type="InterPro" id="IPR011701">
    <property type="entry name" value="MFS"/>
</dbReference>
<dbReference type="InterPro" id="IPR020846">
    <property type="entry name" value="MFS_dom"/>
</dbReference>
<dbReference type="AlphaFoldDB" id="A0A7V4U1Y1"/>
<keyword evidence="3" id="KW-1003">Cell membrane</keyword>
<feature type="transmembrane region" description="Helical" evidence="7">
    <location>
        <begin position="253"/>
        <end position="272"/>
    </location>
</feature>
<organism evidence="9">
    <name type="scientific">Caldithrix abyssi</name>
    <dbReference type="NCBI Taxonomy" id="187145"/>
    <lineage>
        <taxon>Bacteria</taxon>
        <taxon>Pseudomonadati</taxon>
        <taxon>Calditrichota</taxon>
        <taxon>Calditrichia</taxon>
        <taxon>Calditrichales</taxon>
        <taxon>Calditrichaceae</taxon>
        <taxon>Caldithrix</taxon>
    </lineage>
</organism>
<proteinExistence type="predicted"/>
<dbReference type="InterPro" id="IPR050171">
    <property type="entry name" value="MFS_Transporters"/>
</dbReference>
<feature type="transmembrane region" description="Helical" evidence="7">
    <location>
        <begin position="279"/>
        <end position="298"/>
    </location>
</feature>
<feature type="transmembrane region" description="Helical" evidence="7">
    <location>
        <begin position="216"/>
        <end position="233"/>
    </location>
</feature>
<evidence type="ECO:0000259" key="8">
    <source>
        <dbReference type="PROSITE" id="PS50850"/>
    </source>
</evidence>
<protein>
    <submittedName>
        <fullName evidence="9">MFS transporter</fullName>
    </submittedName>
</protein>
<evidence type="ECO:0000256" key="7">
    <source>
        <dbReference type="SAM" id="Phobius"/>
    </source>
</evidence>
<evidence type="ECO:0000256" key="2">
    <source>
        <dbReference type="ARBA" id="ARBA00022448"/>
    </source>
</evidence>
<evidence type="ECO:0000256" key="4">
    <source>
        <dbReference type="ARBA" id="ARBA00022692"/>
    </source>
</evidence>
<feature type="transmembrane region" description="Helical" evidence="7">
    <location>
        <begin position="80"/>
        <end position="98"/>
    </location>
</feature>
<evidence type="ECO:0000256" key="6">
    <source>
        <dbReference type="ARBA" id="ARBA00023136"/>
    </source>
</evidence>
<accession>A0A7V4U1Y1</accession>
<keyword evidence="6 7" id="KW-0472">Membrane</keyword>
<evidence type="ECO:0000256" key="1">
    <source>
        <dbReference type="ARBA" id="ARBA00004651"/>
    </source>
</evidence>
<keyword evidence="4 7" id="KW-0812">Transmembrane</keyword>
<gene>
    <name evidence="9" type="ORF">ENK44_11930</name>
</gene>
<keyword evidence="2" id="KW-0813">Transport</keyword>
<dbReference type="Proteomes" id="UP000885779">
    <property type="component" value="Unassembled WGS sequence"/>
</dbReference>
<evidence type="ECO:0000256" key="3">
    <source>
        <dbReference type="ARBA" id="ARBA00022475"/>
    </source>
</evidence>
<feature type="domain" description="Major facilitator superfamily (MFS) profile" evidence="8">
    <location>
        <begin position="1"/>
        <end position="430"/>
    </location>
</feature>
<sequence length="441" mass="49053">MSKSGLSWKFPREFWTANIIELFERAAYYGMFIALTLFLTREVGFTDIETGWVTALFASFLYLAPTFTGTLADKMGFRQALILAFFLLGLGYLFLGLIPTKVVAVLSLFVIMIGGSFVKPIISGTVAKASDEKHRARAFSIFYMMVNVGAFSGKSIAKPLRTELGLEYINFYAAAMAFAALIIVIFFYRDIDTTGKGKSLKESVNGLITVLKNVRFMALILIVAGFWAIQGQLYATMPKYTLRLVGEHAAPEWLANINPFVVVIMVVPITHLVRKMRPIGSIGIGLLIIPLSALSIALSPVLENITGQSVNFFGLFSLHPITVMLIVGIALQGLAESFLSPRFLEYASKQAPKGEEGLYMGYSHLTTFFAWLFGFAASGYLLDEYCPDPRTLTAEQLPHAYDHAHYIWYFFALVGLGAFLLLQIFRYVTDRIDRKKGLTVE</sequence>
<dbReference type="PROSITE" id="PS01023">
    <property type="entry name" value="PTR2_2"/>
    <property type="match status" value="1"/>
</dbReference>
<feature type="transmembrane region" description="Helical" evidence="7">
    <location>
        <begin position="318"/>
        <end position="339"/>
    </location>
</feature>
<dbReference type="Gene3D" id="1.20.1250.20">
    <property type="entry name" value="MFS general substrate transporter like domains"/>
    <property type="match status" value="2"/>
</dbReference>
<dbReference type="InterPro" id="IPR018456">
    <property type="entry name" value="PTR2_symporter_CS"/>
</dbReference>
<dbReference type="Pfam" id="PF07690">
    <property type="entry name" value="MFS_1"/>
    <property type="match status" value="2"/>
</dbReference>